<feature type="transmembrane region" description="Helical" evidence="23">
    <location>
        <begin position="490"/>
        <end position="513"/>
    </location>
</feature>
<dbReference type="SUPFAM" id="SSF56112">
    <property type="entry name" value="Protein kinase-like (PK-like)"/>
    <property type="match status" value="1"/>
</dbReference>
<dbReference type="Pfam" id="PF00560">
    <property type="entry name" value="LRR_1"/>
    <property type="match status" value="8"/>
</dbReference>
<dbReference type="OrthoDB" id="676979at2759"/>
<dbReference type="PANTHER" id="PTHR48053">
    <property type="entry name" value="LEUCINE RICH REPEAT FAMILY PROTEIN, EXPRESSED"/>
    <property type="match status" value="1"/>
</dbReference>
<feature type="binding site" evidence="22">
    <location>
        <position position="584"/>
    </location>
    <ligand>
        <name>ATP</name>
        <dbReference type="ChEBI" id="CHEBI:30616"/>
    </ligand>
</feature>
<dbReference type="PANTHER" id="PTHR48053:SF163">
    <property type="entry name" value="MDIS1-INTERACTING RECEPTOR LIKE KINASE 2-LIKE"/>
    <property type="match status" value="1"/>
</dbReference>
<dbReference type="Pfam" id="PF00069">
    <property type="entry name" value="Pkinase"/>
    <property type="match status" value="1"/>
</dbReference>
<keyword evidence="15 22" id="KW-0067">ATP-binding</keyword>
<keyword evidence="10 23" id="KW-0812">Transmembrane</keyword>
<comment type="similarity">
    <text evidence="3">Belongs to the RLP family.</text>
</comment>
<keyword evidence="19" id="KW-0325">Glycoprotein</keyword>
<dbReference type="GO" id="GO:0005524">
    <property type="term" value="F:ATP binding"/>
    <property type="evidence" value="ECO:0007669"/>
    <property type="project" value="UniProtKB-UniRule"/>
</dbReference>
<evidence type="ECO:0000256" key="22">
    <source>
        <dbReference type="PROSITE-ProRule" id="PRU10141"/>
    </source>
</evidence>
<dbReference type="FunFam" id="1.10.510.10:FF:000445">
    <property type="entry name" value="MDIS1-interacting receptor like kinase 2"/>
    <property type="match status" value="1"/>
</dbReference>
<dbReference type="FunFam" id="3.30.200.20:FF:000309">
    <property type="entry name" value="Leucine-rich repeat receptor protein kinase MSP1"/>
    <property type="match status" value="1"/>
</dbReference>
<evidence type="ECO:0000256" key="23">
    <source>
        <dbReference type="SAM" id="Phobius"/>
    </source>
</evidence>
<dbReference type="FunFam" id="3.80.10.10:FF:000299">
    <property type="entry name" value="Piriformospora indica-insensitive protein 2"/>
    <property type="match status" value="1"/>
</dbReference>
<proteinExistence type="inferred from homology"/>
<dbReference type="InterPro" id="IPR001611">
    <property type="entry name" value="Leu-rich_rpt"/>
</dbReference>
<dbReference type="Gene3D" id="1.10.510.10">
    <property type="entry name" value="Transferase(Phosphotransferase) domain 1"/>
    <property type="match status" value="1"/>
</dbReference>
<dbReference type="SMART" id="SM00365">
    <property type="entry name" value="LRR_SD22"/>
    <property type="match status" value="6"/>
</dbReference>
<keyword evidence="5" id="KW-1003">Cell membrane</keyword>
<comment type="caution">
    <text evidence="26">The sequence shown here is derived from an EMBL/GenBank/DDBJ whole genome shotgun (WGS) entry which is preliminary data.</text>
</comment>
<comment type="subcellular location">
    <subcellularLocation>
        <location evidence="1">Cell membrane</location>
    </subcellularLocation>
    <subcellularLocation>
        <location evidence="2">Membrane</location>
        <topology evidence="2">Single-pass type I membrane protein</topology>
    </subcellularLocation>
</comment>
<dbReference type="InterPro" id="IPR000719">
    <property type="entry name" value="Prot_kinase_dom"/>
</dbReference>
<dbReference type="GO" id="GO:0005886">
    <property type="term" value="C:plasma membrane"/>
    <property type="evidence" value="ECO:0007669"/>
    <property type="project" value="UniProtKB-SubCell"/>
</dbReference>
<dbReference type="InterPro" id="IPR008266">
    <property type="entry name" value="Tyr_kinase_AS"/>
</dbReference>
<dbReference type="InterPro" id="IPR013210">
    <property type="entry name" value="LRR_N_plant-typ"/>
</dbReference>
<evidence type="ECO:0000256" key="17">
    <source>
        <dbReference type="ARBA" id="ARBA00023136"/>
    </source>
</evidence>
<dbReference type="PROSITE" id="PS00109">
    <property type="entry name" value="PROTEIN_KINASE_TYR"/>
    <property type="match status" value="1"/>
</dbReference>
<evidence type="ECO:0000256" key="16">
    <source>
        <dbReference type="ARBA" id="ARBA00022989"/>
    </source>
</evidence>
<dbReference type="Pfam" id="PF12799">
    <property type="entry name" value="LRR_4"/>
    <property type="match status" value="1"/>
</dbReference>
<dbReference type="InterPro" id="IPR003591">
    <property type="entry name" value="Leu-rich_rpt_typical-subtyp"/>
</dbReference>
<evidence type="ECO:0000256" key="6">
    <source>
        <dbReference type="ARBA" id="ARBA00022527"/>
    </source>
</evidence>
<evidence type="ECO:0000256" key="13">
    <source>
        <dbReference type="ARBA" id="ARBA00022741"/>
    </source>
</evidence>
<keyword evidence="16 23" id="KW-1133">Transmembrane helix</keyword>
<evidence type="ECO:0000256" key="20">
    <source>
        <dbReference type="ARBA" id="ARBA00047899"/>
    </source>
</evidence>
<dbReference type="EMBL" id="MLFT02000927">
    <property type="protein sequence ID" value="PHT26228.1"/>
    <property type="molecule type" value="Genomic_DNA"/>
</dbReference>
<dbReference type="InterPro" id="IPR011009">
    <property type="entry name" value="Kinase-like_dom_sf"/>
</dbReference>
<dbReference type="Pfam" id="PF13855">
    <property type="entry name" value="LRR_8"/>
    <property type="match status" value="1"/>
</dbReference>
<evidence type="ECO:0000256" key="15">
    <source>
        <dbReference type="ARBA" id="ARBA00022840"/>
    </source>
</evidence>
<keyword evidence="8" id="KW-0433">Leucine-rich repeat</keyword>
<feature type="signal peptide" evidence="24">
    <location>
        <begin position="1"/>
        <end position="18"/>
    </location>
</feature>
<dbReference type="FunFam" id="3.80.10.10:FF:000400">
    <property type="entry name" value="Nuclear pore complex protein NUP107"/>
    <property type="match status" value="1"/>
</dbReference>
<sequence>MMIPRIIFLLQFSTLIYLFTVYCFSSTDEEATALLKWKATFHNENNSLLASWTLSTDACRDDWYGIICINGRINRLNIANVGVTGTLYDFPFSSLRFLEYVDLSMNQLFGPIPPELGKLTSLVHLNLSNNQISGSIPPQTGSLTKLETLSIFKNHLNGSIPSELGKLKHLTDLELYANQLSGSIPITLGDLTELKLLYLYSNQLSGHIPSELGNLKNLTDLLLSHNQFSGSIPITLGDLTELKLLYLYSNQLSGPIPSELGKCNKLTDLRIARNRIGGSIPPEIGNVKGLLGLDLSSNHLIGQIPKEFGKLTSLIRLLVQNNSISGNIPGEFVSLEKLESLDLSDNRLNGSIPTCIGDFVHLFQLNLSNNKFGENIPMEIGKMTQLNVLDLSHNLLVGDIPPQLANLKVLVDLNLSHNGLSGHIPEELESMTGLQVVFLSYNELEGPIPNNKAFITASLQGNKGLCGNLTGFQPCERPSKHSIVKRRHELILITLLPVMGGLVLLYAFVGVLFMCDRRRRRAKDDGRRNDDGWVSISMLDGKALYRDILNATEEFDSTFCIGQGGHGSVYKVNLPSLGTIAVKKLHSSFEISTHPKSFMNEVRALTGIKHRNIVNLYGYCSHAQHSFLVYEYAERGSLSSILSNEVECKKLDWLKRVNIIKGVAFALSYMHQDCSPPIVHRDISSSNVLLDSEYDARVSDFGIAKLLKPDSSNFTALAGTYGYVAPELAYTMKVTQMCDVYSFGVLALEIIKGKHLGEYITVLANSSAMDHHVQLSDFLDERLPYPEDRVNELLVLIIKLASSCLVETPKSRPTMQFISHKLSSMDAYAHPFL</sequence>
<comment type="catalytic activity">
    <reaction evidence="20">
        <text>L-threonyl-[protein] + ATP = O-phospho-L-threonyl-[protein] + ADP + H(+)</text>
        <dbReference type="Rhea" id="RHEA:46608"/>
        <dbReference type="Rhea" id="RHEA-COMP:11060"/>
        <dbReference type="Rhea" id="RHEA-COMP:11605"/>
        <dbReference type="ChEBI" id="CHEBI:15378"/>
        <dbReference type="ChEBI" id="CHEBI:30013"/>
        <dbReference type="ChEBI" id="CHEBI:30616"/>
        <dbReference type="ChEBI" id="CHEBI:61977"/>
        <dbReference type="ChEBI" id="CHEBI:456216"/>
        <dbReference type="EC" id="2.7.11.1"/>
    </reaction>
</comment>
<dbReference type="GO" id="GO:0050832">
    <property type="term" value="P:defense response to fungus"/>
    <property type="evidence" value="ECO:0007669"/>
    <property type="project" value="UniProtKB-ARBA"/>
</dbReference>
<evidence type="ECO:0000256" key="18">
    <source>
        <dbReference type="ARBA" id="ARBA00023170"/>
    </source>
</evidence>
<accession>A0A2G2V010</accession>
<evidence type="ECO:0000256" key="10">
    <source>
        <dbReference type="ARBA" id="ARBA00022692"/>
    </source>
</evidence>
<dbReference type="InterPro" id="IPR032675">
    <property type="entry name" value="LRR_dom_sf"/>
</dbReference>
<keyword evidence="18" id="KW-0675">Receptor</keyword>
<dbReference type="PRINTS" id="PR00019">
    <property type="entry name" value="LEURICHRPT"/>
</dbReference>
<evidence type="ECO:0000256" key="1">
    <source>
        <dbReference type="ARBA" id="ARBA00004236"/>
    </source>
</evidence>
<evidence type="ECO:0000256" key="7">
    <source>
        <dbReference type="ARBA" id="ARBA00022553"/>
    </source>
</evidence>
<feature type="chain" id="PRO_5013693270" description="non-specific serine/threonine protein kinase" evidence="24">
    <location>
        <begin position="19"/>
        <end position="833"/>
    </location>
</feature>
<dbReference type="SMART" id="SM00369">
    <property type="entry name" value="LRR_TYP"/>
    <property type="match status" value="6"/>
</dbReference>
<evidence type="ECO:0000256" key="9">
    <source>
        <dbReference type="ARBA" id="ARBA00022679"/>
    </source>
</evidence>
<evidence type="ECO:0000256" key="4">
    <source>
        <dbReference type="ARBA" id="ARBA00012513"/>
    </source>
</evidence>
<dbReference type="FunFam" id="3.80.10.10:FF:000544">
    <property type="entry name" value="Leucine-rich repeat receptor-like serine/threonine-protein kinase BAM3"/>
    <property type="match status" value="1"/>
</dbReference>
<reference evidence="26" key="2">
    <citation type="journal article" date="2017" name="J. Anim. Genet.">
        <title>Multiple reference genome sequences of hot pepper reveal the massive evolution of plant disease resistance genes by retroduplication.</title>
        <authorList>
            <person name="Kim S."/>
            <person name="Park J."/>
            <person name="Yeom S.-I."/>
            <person name="Kim Y.-M."/>
            <person name="Seo E."/>
            <person name="Kim K.-T."/>
            <person name="Kim M.-S."/>
            <person name="Lee J.M."/>
            <person name="Cheong K."/>
            <person name="Shin H.-S."/>
            <person name="Kim S.-B."/>
            <person name="Han K."/>
            <person name="Lee J."/>
            <person name="Park M."/>
            <person name="Lee H.-A."/>
            <person name="Lee H.-Y."/>
            <person name="Lee Y."/>
            <person name="Oh S."/>
            <person name="Lee J.H."/>
            <person name="Choi E."/>
            <person name="Choi E."/>
            <person name="Lee S.E."/>
            <person name="Jeon J."/>
            <person name="Kim H."/>
            <person name="Choi G."/>
            <person name="Song H."/>
            <person name="Lee J."/>
            <person name="Lee S.-C."/>
            <person name="Kwon J.-K."/>
            <person name="Lee H.-Y."/>
            <person name="Koo N."/>
            <person name="Hong Y."/>
            <person name="Kim R.W."/>
            <person name="Kang W.-H."/>
            <person name="Huh J.H."/>
            <person name="Kang B.-C."/>
            <person name="Yang T.-J."/>
            <person name="Lee Y.-H."/>
            <person name="Bennetzen J.L."/>
            <person name="Choi D."/>
        </authorList>
    </citation>
    <scope>NUCLEOTIDE SEQUENCE [LARGE SCALE GENOMIC DNA]</scope>
    <source>
        <strain evidence="26">cv. PBC81</strain>
    </source>
</reference>
<gene>
    <name evidence="26" type="ORF">CQW23_34159</name>
</gene>
<evidence type="ECO:0000256" key="2">
    <source>
        <dbReference type="ARBA" id="ARBA00004479"/>
    </source>
</evidence>
<dbReference type="InterPro" id="IPR017441">
    <property type="entry name" value="Protein_kinase_ATP_BS"/>
</dbReference>
<name>A0A2G2V010_CAPBA</name>
<organism evidence="26">
    <name type="scientific">Capsicum baccatum</name>
    <name type="common">Peruvian pepper</name>
    <dbReference type="NCBI Taxonomy" id="33114"/>
    <lineage>
        <taxon>Eukaryota</taxon>
        <taxon>Viridiplantae</taxon>
        <taxon>Streptophyta</taxon>
        <taxon>Embryophyta</taxon>
        <taxon>Tracheophyta</taxon>
        <taxon>Spermatophyta</taxon>
        <taxon>Magnoliopsida</taxon>
        <taxon>eudicotyledons</taxon>
        <taxon>Gunneridae</taxon>
        <taxon>Pentapetalae</taxon>
        <taxon>asterids</taxon>
        <taxon>lamiids</taxon>
        <taxon>Solanales</taxon>
        <taxon>Solanaceae</taxon>
        <taxon>Solanoideae</taxon>
        <taxon>Capsiceae</taxon>
        <taxon>Capsicum</taxon>
    </lineage>
</organism>
<dbReference type="SUPFAM" id="SSF52058">
    <property type="entry name" value="L domain-like"/>
    <property type="match status" value="2"/>
</dbReference>
<protein>
    <recommendedName>
        <fullName evidence="4">non-specific serine/threonine protein kinase</fullName>
        <ecNumber evidence="4">2.7.11.1</ecNumber>
    </recommendedName>
</protein>
<dbReference type="FunFam" id="3.80.10.10:FF:000111">
    <property type="entry name" value="LRR receptor-like serine/threonine-protein kinase ERECTA"/>
    <property type="match status" value="1"/>
</dbReference>
<dbReference type="PROSITE" id="PS00107">
    <property type="entry name" value="PROTEIN_KINASE_ATP"/>
    <property type="match status" value="1"/>
</dbReference>
<evidence type="ECO:0000256" key="19">
    <source>
        <dbReference type="ARBA" id="ARBA00023180"/>
    </source>
</evidence>
<keyword evidence="9" id="KW-0808">Transferase</keyword>
<keyword evidence="11 24" id="KW-0732">Signal</keyword>
<keyword evidence="7" id="KW-0597">Phosphoprotein</keyword>
<evidence type="ECO:0000256" key="5">
    <source>
        <dbReference type="ARBA" id="ARBA00022475"/>
    </source>
</evidence>
<evidence type="ECO:0000256" key="12">
    <source>
        <dbReference type="ARBA" id="ARBA00022737"/>
    </source>
</evidence>
<dbReference type="PROSITE" id="PS51450">
    <property type="entry name" value="LRR"/>
    <property type="match status" value="1"/>
</dbReference>
<evidence type="ECO:0000256" key="24">
    <source>
        <dbReference type="SAM" id="SignalP"/>
    </source>
</evidence>
<comment type="catalytic activity">
    <reaction evidence="21">
        <text>L-seryl-[protein] + ATP = O-phospho-L-seryl-[protein] + ADP + H(+)</text>
        <dbReference type="Rhea" id="RHEA:17989"/>
        <dbReference type="Rhea" id="RHEA-COMP:9863"/>
        <dbReference type="Rhea" id="RHEA-COMP:11604"/>
        <dbReference type="ChEBI" id="CHEBI:15378"/>
        <dbReference type="ChEBI" id="CHEBI:29999"/>
        <dbReference type="ChEBI" id="CHEBI:30616"/>
        <dbReference type="ChEBI" id="CHEBI:83421"/>
        <dbReference type="ChEBI" id="CHEBI:456216"/>
        <dbReference type="EC" id="2.7.11.1"/>
    </reaction>
</comment>
<feature type="domain" description="Protein kinase" evidence="25">
    <location>
        <begin position="555"/>
        <end position="833"/>
    </location>
</feature>
<keyword evidence="13 22" id="KW-0547">Nucleotide-binding</keyword>
<dbReference type="AlphaFoldDB" id="A0A2G2V010"/>
<evidence type="ECO:0000256" key="3">
    <source>
        <dbReference type="ARBA" id="ARBA00009592"/>
    </source>
</evidence>
<keyword evidence="12" id="KW-0677">Repeat</keyword>
<dbReference type="InterPro" id="IPR051716">
    <property type="entry name" value="Plant_RL_S/T_kinase"/>
</dbReference>
<evidence type="ECO:0000256" key="11">
    <source>
        <dbReference type="ARBA" id="ARBA00022729"/>
    </source>
</evidence>
<evidence type="ECO:0000256" key="14">
    <source>
        <dbReference type="ARBA" id="ARBA00022777"/>
    </source>
</evidence>
<evidence type="ECO:0000256" key="8">
    <source>
        <dbReference type="ARBA" id="ARBA00022614"/>
    </source>
</evidence>
<keyword evidence="14" id="KW-0418">Kinase</keyword>
<evidence type="ECO:0000259" key="25">
    <source>
        <dbReference type="PROSITE" id="PS50011"/>
    </source>
</evidence>
<keyword evidence="6" id="KW-0723">Serine/threonine-protein kinase</keyword>
<evidence type="ECO:0000313" key="26">
    <source>
        <dbReference type="EMBL" id="PHT26228.1"/>
    </source>
</evidence>
<dbReference type="EC" id="2.7.11.1" evidence="4"/>
<dbReference type="Gene3D" id="3.80.10.10">
    <property type="entry name" value="Ribonuclease Inhibitor"/>
    <property type="match status" value="3"/>
</dbReference>
<keyword evidence="17 23" id="KW-0472">Membrane</keyword>
<dbReference type="InterPro" id="IPR025875">
    <property type="entry name" value="Leu-rich_rpt_4"/>
</dbReference>
<dbReference type="STRING" id="33114.A0A2G2V010"/>
<evidence type="ECO:0000256" key="21">
    <source>
        <dbReference type="ARBA" id="ARBA00048679"/>
    </source>
</evidence>
<reference evidence="26" key="1">
    <citation type="journal article" date="2017" name="Genome Biol.">
        <title>New reference genome sequences of hot pepper reveal the massive evolution of plant disease-resistance genes by retroduplication.</title>
        <authorList>
            <person name="Kim S."/>
            <person name="Park J."/>
            <person name="Yeom S.I."/>
            <person name="Kim Y.M."/>
            <person name="Seo E."/>
            <person name="Kim K.T."/>
            <person name="Kim M.S."/>
            <person name="Lee J.M."/>
            <person name="Cheong K."/>
            <person name="Shin H.S."/>
            <person name="Kim S.B."/>
            <person name="Han K."/>
            <person name="Lee J."/>
            <person name="Park M."/>
            <person name="Lee H.A."/>
            <person name="Lee H.Y."/>
            <person name="Lee Y."/>
            <person name="Oh S."/>
            <person name="Lee J.H."/>
            <person name="Choi E."/>
            <person name="Choi E."/>
            <person name="Lee S.E."/>
            <person name="Jeon J."/>
            <person name="Kim H."/>
            <person name="Choi G."/>
            <person name="Song H."/>
            <person name="Lee J."/>
            <person name="Lee S.C."/>
            <person name="Kwon J.K."/>
            <person name="Lee H.Y."/>
            <person name="Koo N."/>
            <person name="Hong Y."/>
            <person name="Kim R.W."/>
            <person name="Kang W.H."/>
            <person name="Huh J.H."/>
            <person name="Kang B.C."/>
            <person name="Yang T.J."/>
            <person name="Lee Y.H."/>
            <person name="Bennetzen J.L."/>
            <person name="Choi D."/>
        </authorList>
    </citation>
    <scope>NUCLEOTIDE SEQUENCE [LARGE SCALE GENOMIC DNA]</scope>
    <source>
        <strain evidence="26">PBC81</strain>
        <tissue evidence="26">Leaf</tissue>
    </source>
</reference>
<dbReference type="GO" id="GO:0004674">
    <property type="term" value="F:protein serine/threonine kinase activity"/>
    <property type="evidence" value="ECO:0007669"/>
    <property type="project" value="UniProtKB-KW"/>
</dbReference>
<dbReference type="Pfam" id="PF08263">
    <property type="entry name" value="LRRNT_2"/>
    <property type="match status" value="1"/>
</dbReference>
<dbReference type="PROSITE" id="PS50011">
    <property type="entry name" value="PROTEIN_KINASE_DOM"/>
    <property type="match status" value="1"/>
</dbReference>
<dbReference type="Gene3D" id="3.30.200.20">
    <property type="entry name" value="Phosphorylase Kinase, domain 1"/>
    <property type="match status" value="1"/>
</dbReference>